<feature type="transmembrane region" description="Helical" evidence="1">
    <location>
        <begin position="150"/>
        <end position="171"/>
    </location>
</feature>
<dbReference type="AlphaFoldDB" id="A0A0N0DSU0"/>
<feature type="transmembrane region" description="Helical" evidence="1">
    <location>
        <begin position="6"/>
        <end position="26"/>
    </location>
</feature>
<name>A0A0N0DSU0_LEPPY</name>
<proteinExistence type="predicted"/>
<gene>
    <name evidence="2" type="ORF">ABB37_07759</name>
</gene>
<keyword evidence="3" id="KW-1185">Reference proteome</keyword>
<accession>A0A0N0DSU0</accession>
<feature type="transmembrane region" description="Helical" evidence="1">
    <location>
        <begin position="208"/>
        <end position="232"/>
    </location>
</feature>
<reference evidence="2 3" key="1">
    <citation type="submission" date="2015-07" db="EMBL/GenBank/DDBJ databases">
        <title>High-quality genome of monoxenous trypanosomatid Leptomonas pyrrhocoris.</title>
        <authorList>
            <person name="Flegontov P."/>
            <person name="Butenko A."/>
            <person name="Firsov S."/>
            <person name="Vlcek C."/>
            <person name="Logacheva M.D."/>
            <person name="Field M."/>
            <person name="Filatov D."/>
            <person name="Flegontova O."/>
            <person name="Gerasimov E."/>
            <person name="Jackson A.P."/>
            <person name="Kelly S."/>
            <person name="Opperdoes F."/>
            <person name="O'Reilly A."/>
            <person name="Votypka J."/>
            <person name="Yurchenko V."/>
            <person name="Lukes J."/>
        </authorList>
    </citation>
    <scope>NUCLEOTIDE SEQUENCE [LARGE SCALE GENOMIC DNA]</scope>
    <source>
        <strain evidence="2">H10</strain>
    </source>
</reference>
<keyword evidence="1" id="KW-0472">Membrane</keyword>
<dbReference type="EMBL" id="LGTL01000020">
    <property type="protein sequence ID" value="KPA76434.1"/>
    <property type="molecule type" value="Genomic_DNA"/>
</dbReference>
<dbReference type="Proteomes" id="UP000037923">
    <property type="component" value="Unassembled WGS sequence"/>
</dbReference>
<protein>
    <submittedName>
        <fullName evidence="2">Uncharacterized protein</fullName>
    </submittedName>
</protein>
<evidence type="ECO:0000313" key="3">
    <source>
        <dbReference type="Proteomes" id="UP000037923"/>
    </source>
</evidence>
<comment type="caution">
    <text evidence="2">The sequence shown here is derived from an EMBL/GenBank/DDBJ whole genome shotgun (WGS) entry which is preliminary data.</text>
</comment>
<feature type="transmembrane region" description="Helical" evidence="1">
    <location>
        <begin position="33"/>
        <end position="66"/>
    </location>
</feature>
<feature type="transmembrane region" description="Helical" evidence="1">
    <location>
        <begin position="97"/>
        <end position="118"/>
    </location>
</feature>
<dbReference type="RefSeq" id="XP_015654873.1">
    <property type="nucleotide sequence ID" value="XM_015806509.1"/>
</dbReference>
<evidence type="ECO:0000256" key="1">
    <source>
        <dbReference type="SAM" id="Phobius"/>
    </source>
</evidence>
<keyword evidence="1" id="KW-0812">Transmembrane</keyword>
<dbReference type="GeneID" id="26908044"/>
<evidence type="ECO:0000313" key="2">
    <source>
        <dbReference type="EMBL" id="KPA76434.1"/>
    </source>
</evidence>
<keyword evidence="1" id="KW-1133">Transmembrane helix</keyword>
<organism evidence="2 3">
    <name type="scientific">Leptomonas pyrrhocoris</name>
    <name type="common">Firebug parasite</name>
    <dbReference type="NCBI Taxonomy" id="157538"/>
    <lineage>
        <taxon>Eukaryota</taxon>
        <taxon>Discoba</taxon>
        <taxon>Euglenozoa</taxon>
        <taxon>Kinetoplastea</taxon>
        <taxon>Metakinetoplastina</taxon>
        <taxon>Trypanosomatida</taxon>
        <taxon>Trypanosomatidae</taxon>
        <taxon>Leishmaniinae</taxon>
        <taxon>Leptomonas</taxon>
    </lineage>
</organism>
<dbReference type="OMA" id="CMYVCCM"/>
<dbReference type="VEuPathDB" id="TriTrypDB:LpyrH10_20_0820"/>
<sequence>MLLSVLFCFLFLFLTIFFSWFFLEFLRQQKMYLFMFWVCLFFLFVWMISFLFFLSLSLSFSLLWLWWWLCCFNVSEESVRVSVLCPPLAFSEFLSSLYKQFFCFYLNARVCVCVCVFFLTRELGFCIRCLFLLSFWGVADWRISKWITHVFVWFLPLFVYPRCLCELFKFVLLFTTCFPLRDAHIYCFFFVFFSIIVSNSFFGPREPLLFLAFIFFYFLSFFSLSLSLSLFLRSAIVSRGCAPCSAWSLSLSRHLTTFTQAGNV</sequence>
<feature type="transmembrane region" description="Helical" evidence="1">
    <location>
        <begin position="183"/>
        <end position="202"/>
    </location>
</feature>
<feature type="transmembrane region" description="Helical" evidence="1">
    <location>
        <begin position="125"/>
        <end position="144"/>
    </location>
</feature>